<proteinExistence type="predicted"/>
<dbReference type="Pfam" id="PF07727">
    <property type="entry name" value="RVT_2"/>
    <property type="match status" value="1"/>
</dbReference>
<feature type="region of interest" description="Disordered" evidence="2">
    <location>
        <begin position="1042"/>
        <end position="1073"/>
    </location>
</feature>
<accession>A0A6L2NFM4</accession>
<feature type="compositionally biased region" description="Basic and acidic residues" evidence="2">
    <location>
        <begin position="1047"/>
        <end position="1056"/>
    </location>
</feature>
<feature type="domain" description="Reverse transcriptase Ty1/copia-type" evidence="3">
    <location>
        <begin position="839"/>
        <end position="924"/>
    </location>
</feature>
<gene>
    <name evidence="4" type="ORF">Tci_057024</name>
</gene>
<protein>
    <submittedName>
        <fullName evidence="4">Putative ribonuclease H-like domain-containing protein</fullName>
    </submittedName>
</protein>
<dbReference type="EMBL" id="BKCJ010009025">
    <property type="protein sequence ID" value="GEU85046.1"/>
    <property type="molecule type" value="Genomic_DNA"/>
</dbReference>
<name>A0A6L2NFM4_TANCI</name>
<reference evidence="4" key="1">
    <citation type="journal article" date="2019" name="Sci. Rep.">
        <title>Draft genome of Tanacetum cinerariifolium, the natural source of mosquito coil.</title>
        <authorList>
            <person name="Yamashiro T."/>
            <person name="Shiraishi A."/>
            <person name="Satake H."/>
            <person name="Nakayama K."/>
        </authorList>
    </citation>
    <scope>NUCLEOTIDE SEQUENCE</scope>
</reference>
<feature type="coiled-coil region" evidence="1">
    <location>
        <begin position="1082"/>
        <end position="1123"/>
    </location>
</feature>
<evidence type="ECO:0000313" key="4">
    <source>
        <dbReference type="EMBL" id="GEU85046.1"/>
    </source>
</evidence>
<feature type="compositionally biased region" description="Basic and acidic residues" evidence="2">
    <location>
        <begin position="543"/>
        <end position="552"/>
    </location>
</feature>
<sequence>MVSSPNHPTSNIKDAFSSNFSNYTTTSPGNISPDPLDNLSKYLFTSLAISPFHNVQAYNAVANKPPIRPQDPITPPTILTPSPTKIAQAKEIANLKKKVKKLERKRRFRTPGINLFKIEGRDELESIQTSTTTKLPMLKQGDYEIWRLRIEQYFQVQDYALWDVIENGNSFKPVAQTTTNDADTSTTFIPGPVTTEEKAQKKNDVKARSMLLMELPNEHLMTFNQYKDAKTLFATIEIRFSRNEETKKTQKTLLKQLYKNFSATSTKNKSNLDTMSIDDLCNIFMIVEQEVKGTAFADSSSQNIAFVTSPSNNEVSTAYGVSTASTQSSTGSTKVSTANLSDATVYAFLSNQSNGSQLIHEDLEQIHEDDLEEMDFKWQNQDSSRRTMNVEEPPPKAMVAIVGVSFDWSYMAEEEVPTNMDLMAFSDSEASKSLDKLMGSQITDKSRKGVGFESYNVIPPPPTRLFSPPRIDLSYFGLEEFKQSEFQSYGPKCYRVSDNKDCSVESHVVVEKKTVVPTITKIEFVKAKQQEKPVGNQLSHPQQVHEDQGYVDSRRSRHMTRNMYNLSDFKEFNRGYVTFGGGENGGRIIGKGTIHTDVFYLEFLEGTICIYADMKNIVPKKSLTCLVAKVTLDESMLWNRRIATKDETLSILKKFVTERENLVHKKVKAEAVHTACYVQNRDDNGVNKDSGIDAHKNSANSINDVNTVGPSINTASIYFDTGSLSINTVSPTISTASLEAPHADFLGDNPEGDMSNSNTTYQVPSSPNIRIHKDHSLDLVIGDVQSSVLTRKMTKTTHEQGFISTVYKEKTHEDLNTCLFACFLSQIEPIMVAKALTNLAWGYTQEEGIDYDEVFAPVARIKAIRLFLAYASFIGFIVYQMDVKSAFLYGWIEEEVYVYQPPGFEDPDHPDKVYKVVKALYDGKKIIVTKASIRRDLQLQDADGTACLSNDTIFKELTRMSAKTTARNEFSSIMASAIICLAKNQIFNFSKYIFNNMVKNLKAGVKFFIFPRFVQVFVNHQLGDMSHHKKIFVTSSLTKKKQKSRRIQREETEVPHTKPQTKESVPITSNDPLPSGEDIMQLTELMNLCTNLQKQILDLEKAKSHQAKEIADLKKRVKKLKRKKKSRTSGLKRLWKIGLTARVESSKDKESLDGDEVIVDVTASENVEQSTKVAEKEMKAKMEEEERIAREKDEANIALITEWDDVQAIMDAVHELAKRLQAEEQGELAIGERLKLFMELMTERKKYFARLRAEEKRRKPPTKTQKRKIMSTYLKNMAGFTDNQLKNKSFKEVQKAFDNTISWINSFVPMEKDRSEVEAEVDNDQREAEIKMYMKIIPDDEIAIDAIPLATKSPIIVDWKIIKEGKISSYHLIRADGSSKRYSSVIQIL</sequence>
<dbReference type="InterPro" id="IPR013103">
    <property type="entry name" value="RVT_2"/>
</dbReference>
<organism evidence="4">
    <name type="scientific">Tanacetum cinerariifolium</name>
    <name type="common">Dalmatian daisy</name>
    <name type="synonym">Chrysanthemum cinerariifolium</name>
    <dbReference type="NCBI Taxonomy" id="118510"/>
    <lineage>
        <taxon>Eukaryota</taxon>
        <taxon>Viridiplantae</taxon>
        <taxon>Streptophyta</taxon>
        <taxon>Embryophyta</taxon>
        <taxon>Tracheophyta</taxon>
        <taxon>Spermatophyta</taxon>
        <taxon>Magnoliopsida</taxon>
        <taxon>eudicotyledons</taxon>
        <taxon>Gunneridae</taxon>
        <taxon>Pentapetalae</taxon>
        <taxon>asterids</taxon>
        <taxon>campanulids</taxon>
        <taxon>Asterales</taxon>
        <taxon>Asteraceae</taxon>
        <taxon>Asteroideae</taxon>
        <taxon>Anthemideae</taxon>
        <taxon>Anthemidinae</taxon>
        <taxon>Tanacetum</taxon>
    </lineage>
</organism>
<comment type="caution">
    <text evidence="4">The sequence shown here is derived from an EMBL/GenBank/DDBJ whole genome shotgun (WGS) entry which is preliminary data.</text>
</comment>
<evidence type="ECO:0000256" key="2">
    <source>
        <dbReference type="SAM" id="MobiDB-lite"/>
    </source>
</evidence>
<evidence type="ECO:0000259" key="3">
    <source>
        <dbReference type="Pfam" id="PF07727"/>
    </source>
</evidence>
<feature type="compositionally biased region" description="Polar residues" evidence="2">
    <location>
        <begin position="1062"/>
        <end position="1072"/>
    </location>
</feature>
<evidence type="ECO:0000256" key="1">
    <source>
        <dbReference type="SAM" id="Coils"/>
    </source>
</evidence>
<feature type="region of interest" description="Disordered" evidence="2">
    <location>
        <begin position="532"/>
        <end position="552"/>
    </location>
</feature>
<keyword evidence="1" id="KW-0175">Coiled coil</keyword>